<name>A0A143BJ97_9BACT</name>
<dbReference type="OrthoDB" id="9803036at2"/>
<evidence type="ECO:0000256" key="1">
    <source>
        <dbReference type="SAM" id="MobiDB-lite"/>
    </source>
</evidence>
<gene>
    <name evidence="2" type="ORF">GEMMAAP_05970</name>
</gene>
<reference evidence="2 3" key="2">
    <citation type="journal article" date="2016" name="Environ. Microbiol. Rep.">
        <title>Metagenomic evidence for the presence of phototrophic Gemmatimonadetes bacteria in diverse environments.</title>
        <authorList>
            <person name="Zeng Y."/>
            <person name="Baumbach J."/>
            <person name="Barbosa E.G."/>
            <person name="Azevedo V."/>
            <person name="Zhang C."/>
            <person name="Koblizek M."/>
        </authorList>
    </citation>
    <scope>NUCLEOTIDE SEQUENCE [LARGE SCALE GENOMIC DNA]</scope>
    <source>
        <strain evidence="2 3">AP64</strain>
    </source>
</reference>
<keyword evidence="3" id="KW-1185">Reference proteome</keyword>
<proteinExistence type="predicted"/>
<feature type="region of interest" description="Disordered" evidence="1">
    <location>
        <begin position="175"/>
        <end position="203"/>
    </location>
</feature>
<feature type="compositionally biased region" description="Basic and acidic residues" evidence="1">
    <location>
        <begin position="191"/>
        <end position="203"/>
    </location>
</feature>
<evidence type="ECO:0000313" key="2">
    <source>
        <dbReference type="EMBL" id="AMW04514.1"/>
    </source>
</evidence>
<protein>
    <submittedName>
        <fullName evidence="2">Carbonic anhydrase</fullName>
    </submittedName>
</protein>
<dbReference type="InterPro" id="IPR011004">
    <property type="entry name" value="Trimer_LpxA-like_sf"/>
</dbReference>
<sequence length="203" mass="21808">MIYAFDDFIPVVHETAFVHPQAAVTGNVVIGRDVYVGPGAAIRGDWGGIVIEDGCNVQENCTIHMFPGVVVTLETGAHIGHGAIVHGAHIGANTLVGMNAVIMDNVVVGSGCIVGALCFVPTDMIIPDRKVVVGNPAKIVKDVSDEMLAWKSDGTALYQQLPAAMRASWRPVEPLRDIPADRPTQSAMLKNWKDTQRTRTETR</sequence>
<dbReference type="Pfam" id="PF00132">
    <property type="entry name" value="Hexapep"/>
    <property type="match status" value="2"/>
</dbReference>
<reference evidence="2 3" key="1">
    <citation type="journal article" date="2014" name="Proc. Natl. Acad. Sci. U.S.A.">
        <title>Functional type 2 photosynthetic reaction centers found in the rare bacterial phylum Gemmatimonadetes.</title>
        <authorList>
            <person name="Zeng Y."/>
            <person name="Feng F."/>
            <person name="Medova H."/>
            <person name="Dean J."/>
            <person name="Koblizek M."/>
        </authorList>
    </citation>
    <scope>NUCLEOTIDE SEQUENCE [LARGE SCALE GENOMIC DNA]</scope>
    <source>
        <strain evidence="2 3">AP64</strain>
    </source>
</reference>
<dbReference type="eggNOG" id="COG0663">
    <property type="taxonomic scope" value="Bacteria"/>
</dbReference>
<dbReference type="InterPro" id="IPR001451">
    <property type="entry name" value="Hexapep"/>
</dbReference>
<dbReference type="PANTHER" id="PTHR13061">
    <property type="entry name" value="DYNACTIN SUBUNIT P25"/>
    <property type="match status" value="1"/>
</dbReference>
<dbReference type="Gene3D" id="2.160.10.10">
    <property type="entry name" value="Hexapeptide repeat proteins"/>
    <property type="match status" value="1"/>
</dbReference>
<dbReference type="PANTHER" id="PTHR13061:SF29">
    <property type="entry name" value="GAMMA CARBONIC ANHYDRASE-LIKE 1, MITOCHONDRIAL-RELATED"/>
    <property type="match status" value="1"/>
</dbReference>
<organism evidence="2 3">
    <name type="scientific">Gemmatimonas phototrophica</name>
    <dbReference type="NCBI Taxonomy" id="1379270"/>
    <lineage>
        <taxon>Bacteria</taxon>
        <taxon>Pseudomonadati</taxon>
        <taxon>Gemmatimonadota</taxon>
        <taxon>Gemmatimonadia</taxon>
        <taxon>Gemmatimonadales</taxon>
        <taxon>Gemmatimonadaceae</taxon>
        <taxon>Gemmatimonas</taxon>
    </lineage>
</organism>
<evidence type="ECO:0000313" key="3">
    <source>
        <dbReference type="Proteomes" id="UP000076404"/>
    </source>
</evidence>
<dbReference type="KEGG" id="gph:GEMMAAP_05970"/>
<dbReference type="AlphaFoldDB" id="A0A143BJ97"/>
<dbReference type="EMBL" id="CP011454">
    <property type="protein sequence ID" value="AMW04514.1"/>
    <property type="molecule type" value="Genomic_DNA"/>
</dbReference>
<accession>A0A143BJ97</accession>
<dbReference type="RefSeq" id="WP_026850249.1">
    <property type="nucleotide sequence ID" value="NZ_CP011454.1"/>
</dbReference>
<dbReference type="Proteomes" id="UP000076404">
    <property type="component" value="Chromosome"/>
</dbReference>
<dbReference type="STRING" id="1379270.GEMMAAP_05970"/>
<dbReference type="CDD" id="cd04745">
    <property type="entry name" value="LbH_paaY_like"/>
    <property type="match status" value="1"/>
</dbReference>
<dbReference type="SUPFAM" id="SSF51161">
    <property type="entry name" value="Trimeric LpxA-like enzymes"/>
    <property type="match status" value="1"/>
</dbReference>
<dbReference type="InterPro" id="IPR050484">
    <property type="entry name" value="Transf_Hexapept/Carb_Anhydrase"/>
</dbReference>